<dbReference type="Gene3D" id="3.40.1350.10">
    <property type="match status" value="1"/>
</dbReference>
<dbReference type="Proteomes" id="UP001500751">
    <property type="component" value="Unassembled WGS sequence"/>
</dbReference>
<dbReference type="EMBL" id="BAAAQN010000007">
    <property type="protein sequence ID" value="GAA2021164.1"/>
    <property type="molecule type" value="Genomic_DNA"/>
</dbReference>
<feature type="compositionally biased region" description="Basic and acidic residues" evidence="1">
    <location>
        <begin position="92"/>
        <end position="105"/>
    </location>
</feature>
<dbReference type="InterPro" id="IPR011335">
    <property type="entry name" value="Restrct_endonuc-II-like"/>
</dbReference>
<dbReference type="InterPro" id="IPR052906">
    <property type="entry name" value="Type_IV_Methyl-Rstrct_Enzyme"/>
</dbReference>
<feature type="compositionally biased region" description="Basic and acidic residues" evidence="1">
    <location>
        <begin position="25"/>
        <end position="46"/>
    </location>
</feature>
<accession>A0ABP5F8S3</accession>
<evidence type="ECO:0000259" key="2">
    <source>
        <dbReference type="Pfam" id="PF04471"/>
    </source>
</evidence>
<dbReference type="SUPFAM" id="SSF52980">
    <property type="entry name" value="Restriction endonuclease-like"/>
    <property type="match status" value="1"/>
</dbReference>
<dbReference type="Pfam" id="PF04471">
    <property type="entry name" value="Mrr_cat"/>
    <property type="match status" value="1"/>
</dbReference>
<proteinExistence type="predicted"/>
<gene>
    <name evidence="3" type="ORF">GCM10009839_17550</name>
</gene>
<reference evidence="4" key="1">
    <citation type="journal article" date="2019" name="Int. J. Syst. Evol. Microbiol.">
        <title>The Global Catalogue of Microorganisms (GCM) 10K type strain sequencing project: providing services to taxonomists for standard genome sequencing and annotation.</title>
        <authorList>
            <consortium name="The Broad Institute Genomics Platform"/>
            <consortium name="The Broad Institute Genome Sequencing Center for Infectious Disease"/>
            <person name="Wu L."/>
            <person name="Ma J."/>
        </authorList>
    </citation>
    <scope>NUCLEOTIDE SEQUENCE [LARGE SCALE GENOMIC DNA]</scope>
    <source>
        <strain evidence="4">JCM 16014</strain>
    </source>
</reference>
<evidence type="ECO:0000313" key="3">
    <source>
        <dbReference type="EMBL" id="GAA2021164.1"/>
    </source>
</evidence>
<dbReference type="InterPro" id="IPR007560">
    <property type="entry name" value="Restrct_endonuc_IV_Mrr"/>
</dbReference>
<keyword evidence="4" id="KW-1185">Reference proteome</keyword>
<feature type="region of interest" description="Disordered" evidence="1">
    <location>
        <begin position="1"/>
        <end position="110"/>
    </location>
</feature>
<organism evidence="3 4">
    <name type="scientific">Catenulispora yoronensis</name>
    <dbReference type="NCBI Taxonomy" id="450799"/>
    <lineage>
        <taxon>Bacteria</taxon>
        <taxon>Bacillati</taxon>
        <taxon>Actinomycetota</taxon>
        <taxon>Actinomycetes</taxon>
        <taxon>Catenulisporales</taxon>
        <taxon>Catenulisporaceae</taxon>
        <taxon>Catenulispora</taxon>
    </lineage>
</organism>
<dbReference type="InterPro" id="IPR011856">
    <property type="entry name" value="tRNA_endonuc-like_dom_sf"/>
</dbReference>
<feature type="compositionally biased region" description="Low complexity" evidence="1">
    <location>
        <begin position="47"/>
        <end position="74"/>
    </location>
</feature>
<comment type="caution">
    <text evidence="3">The sequence shown here is derived from an EMBL/GenBank/DDBJ whole genome shotgun (WGS) entry which is preliminary data.</text>
</comment>
<sequence length="510" mass="56629">MASSKRKGLAQQFIEAQQRKAKQKAAQEKAEQAAADKAKKAAEREQALTQRQAQRAAEKLAMQQQAADARQVQQVLREMEKRETLRQQQETQDARDKKRAQERAATEAARTAKAQAIQQFKDEAAEQTRRVEATIEAINSVLSARDRQLDHLRAETDAAFDDGNAEAYAECVSDLLGQRTFFNRGRPVQVVYASDTHRLTLVVDLPRKERVPTEKSFRYVATRGEIIAEPRKPVEIQRIYQDAIARLTLCVADYAAAITSPELVDSIAVNGHVRTSDPATGQPVNPCLITFLASREDFEQVNLDEPQLDPVRCMHHLKARVSPNPFDLEPVTPIVNFDLERYKLVEEAGALAGLDSRVDLLTMSPYEFEQLIQNLFLAMGYKSWKTQNSRDDGVDAVAVRDDIAIGGVAVIQAKRYTKTVPIEAVRALFGTMQEKKAYTGLVITTSSFGPASYDFAKEVGRITLIEGRQLLALLKEHLGMDVLISLAKLPKGWTLADAGQTDSGSTAPVN</sequence>
<dbReference type="PANTHER" id="PTHR30015:SF7">
    <property type="entry name" value="TYPE IV METHYL-DIRECTED RESTRICTION ENZYME ECOKMRR"/>
    <property type="match status" value="1"/>
</dbReference>
<evidence type="ECO:0000313" key="4">
    <source>
        <dbReference type="Proteomes" id="UP001500751"/>
    </source>
</evidence>
<name>A0ABP5F8S3_9ACTN</name>
<protein>
    <recommendedName>
        <fullName evidence="2">Restriction endonuclease type IV Mrr domain-containing protein</fullName>
    </recommendedName>
</protein>
<evidence type="ECO:0000256" key="1">
    <source>
        <dbReference type="SAM" id="MobiDB-lite"/>
    </source>
</evidence>
<dbReference type="PANTHER" id="PTHR30015">
    <property type="entry name" value="MRR RESTRICTION SYSTEM PROTEIN"/>
    <property type="match status" value="1"/>
</dbReference>
<feature type="domain" description="Restriction endonuclease type IV Mrr" evidence="2">
    <location>
        <begin position="361"/>
        <end position="474"/>
    </location>
</feature>
<dbReference type="RefSeq" id="WP_344665009.1">
    <property type="nucleotide sequence ID" value="NZ_BAAAQN010000007.1"/>
</dbReference>